<reference evidence="2" key="1">
    <citation type="journal article" date="2023" name="Mol. Phylogenet. Evol.">
        <title>Genome-scale phylogeny and comparative genomics of the fungal order Sordariales.</title>
        <authorList>
            <person name="Hensen N."/>
            <person name="Bonometti L."/>
            <person name="Westerberg I."/>
            <person name="Brannstrom I.O."/>
            <person name="Guillou S."/>
            <person name="Cros-Aarteil S."/>
            <person name="Calhoun S."/>
            <person name="Haridas S."/>
            <person name="Kuo A."/>
            <person name="Mondo S."/>
            <person name="Pangilinan J."/>
            <person name="Riley R."/>
            <person name="LaButti K."/>
            <person name="Andreopoulos B."/>
            <person name="Lipzen A."/>
            <person name="Chen C."/>
            <person name="Yan M."/>
            <person name="Daum C."/>
            <person name="Ng V."/>
            <person name="Clum A."/>
            <person name="Steindorff A."/>
            <person name="Ohm R.A."/>
            <person name="Martin F."/>
            <person name="Silar P."/>
            <person name="Natvig D.O."/>
            <person name="Lalanne C."/>
            <person name="Gautier V."/>
            <person name="Ament-Velasquez S.L."/>
            <person name="Kruys A."/>
            <person name="Hutchinson M.I."/>
            <person name="Powell A.J."/>
            <person name="Barry K."/>
            <person name="Miller A.N."/>
            <person name="Grigoriev I.V."/>
            <person name="Debuchy R."/>
            <person name="Gladieux P."/>
            <person name="Hiltunen Thoren M."/>
            <person name="Johannesson H."/>
        </authorList>
    </citation>
    <scope>NUCLEOTIDE SEQUENCE</scope>
    <source>
        <strain evidence="2">CBS 118394</strain>
    </source>
</reference>
<evidence type="ECO:0000256" key="1">
    <source>
        <dbReference type="SAM" id="MobiDB-lite"/>
    </source>
</evidence>
<feature type="compositionally biased region" description="Basic and acidic residues" evidence="1">
    <location>
        <begin position="53"/>
        <end position="66"/>
    </location>
</feature>
<organism evidence="2 3">
    <name type="scientific">Apodospora peruviana</name>
    <dbReference type="NCBI Taxonomy" id="516989"/>
    <lineage>
        <taxon>Eukaryota</taxon>
        <taxon>Fungi</taxon>
        <taxon>Dikarya</taxon>
        <taxon>Ascomycota</taxon>
        <taxon>Pezizomycotina</taxon>
        <taxon>Sordariomycetes</taxon>
        <taxon>Sordariomycetidae</taxon>
        <taxon>Sordariales</taxon>
        <taxon>Lasiosphaeriaceae</taxon>
        <taxon>Apodospora</taxon>
    </lineage>
</organism>
<keyword evidence="3" id="KW-1185">Reference proteome</keyword>
<dbReference type="AlphaFoldDB" id="A0AAE0IPP4"/>
<protein>
    <submittedName>
        <fullName evidence="2">Uncharacterized protein</fullName>
    </submittedName>
</protein>
<evidence type="ECO:0000313" key="2">
    <source>
        <dbReference type="EMBL" id="KAK3329068.1"/>
    </source>
</evidence>
<proteinExistence type="predicted"/>
<sequence length="863" mass="99622">MAKRRGRHSKPKGAQQSPNVPKPATAKPTGPVQKASQNKPAAPVLKPWEIDSDYAKPKDKSASGHQRFDYDRPWISLGGEGVNMTLSKELARQQYASLPILVKGLYSKEEKKMITEMYHKAGKSDLFDLRLRNINKLYEPKLIFTSPLTSADQPAASFAAENTESGLLKLMSIDTILDRIIDCFKPDVHSLSRWAATCRQMAVILGQQFETWSFATNSFPTKNFEVKSRFPKHDLVKGWKQSELLQKGNGVRSQVLIVTGADTENKVTQKPHQEDFDALTHFIGAVQMVPLSFRDVIFDRVPYFDHRMLEACIKCMPNLKTIAVHKCLLLDASKLPELITVIRRNPRISKKTGEKSFIKLDFAPYRFNGPQTKDHRGDFVLTYNEPTFHMPKAITSLIMRCRVDAQTIGMDLLSDSSSFWHFLRQVPGPCSLWALKVRDIFMTWERNKNWKQLADDITAATAGDNEAPERIPRSKVKNMNREDIVAGPEPRMAVGYWRKPRICPECHITYPKSLCKNLGPNSNCWGCNWRVLYNEVMESSHFRFWKKSTLDFLFQNVDLSKTGTDVQIISEEDRYEPPDEPEPEWECKDEEFENELEALIRADEFYSSPHYHKPEGDDKLDCFEQTEMRHIFTEQNIQTAFNHSILPSDQAWNYYMDYNPKCGVAYPEPKNANRDAASVRRWIWHYEPLEGPVDFRHGGPQHENPFIKPATGTYIAALMTSNRFQEVWDLTGRIRRILEKDFKKRICKKILCKFCVQDTTTKNCISPDQRIPLSTTYEEWEESWKFRKSLGRVAAKLRQADWERQLELDAETSLYGCARVEDSLYSMNKFAMNLFNNDALKKKANDPNMVWEQYRTQGAPGTW</sequence>
<reference evidence="2" key="2">
    <citation type="submission" date="2023-06" db="EMBL/GenBank/DDBJ databases">
        <authorList>
            <consortium name="Lawrence Berkeley National Laboratory"/>
            <person name="Haridas S."/>
            <person name="Hensen N."/>
            <person name="Bonometti L."/>
            <person name="Westerberg I."/>
            <person name="Brannstrom I.O."/>
            <person name="Guillou S."/>
            <person name="Cros-Aarteil S."/>
            <person name="Calhoun S."/>
            <person name="Kuo A."/>
            <person name="Mondo S."/>
            <person name="Pangilinan J."/>
            <person name="Riley R."/>
            <person name="Labutti K."/>
            <person name="Andreopoulos B."/>
            <person name="Lipzen A."/>
            <person name="Chen C."/>
            <person name="Yanf M."/>
            <person name="Daum C."/>
            <person name="Ng V."/>
            <person name="Clum A."/>
            <person name="Steindorff A."/>
            <person name="Ohm R."/>
            <person name="Martin F."/>
            <person name="Silar P."/>
            <person name="Natvig D."/>
            <person name="Lalanne C."/>
            <person name="Gautier V."/>
            <person name="Ament-Velasquez S.L."/>
            <person name="Kruys A."/>
            <person name="Hutchinson M.I."/>
            <person name="Powell A.J."/>
            <person name="Barry K."/>
            <person name="Miller A.N."/>
            <person name="Grigoriev I.V."/>
            <person name="Debuchy R."/>
            <person name="Gladieux P."/>
            <person name="Thoren M.H."/>
            <person name="Johannesson H."/>
        </authorList>
    </citation>
    <scope>NUCLEOTIDE SEQUENCE</scope>
    <source>
        <strain evidence="2">CBS 118394</strain>
    </source>
</reference>
<comment type="caution">
    <text evidence="2">The sequence shown here is derived from an EMBL/GenBank/DDBJ whole genome shotgun (WGS) entry which is preliminary data.</text>
</comment>
<name>A0AAE0IPP4_9PEZI</name>
<dbReference type="EMBL" id="JAUEDM010000001">
    <property type="protein sequence ID" value="KAK3329068.1"/>
    <property type="molecule type" value="Genomic_DNA"/>
</dbReference>
<feature type="compositionally biased region" description="Basic residues" evidence="1">
    <location>
        <begin position="1"/>
        <end position="11"/>
    </location>
</feature>
<gene>
    <name evidence="2" type="ORF">B0H66DRAFT_12670</name>
</gene>
<feature type="region of interest" description="Disordered" evidence="1">
    <location>
        <begin position="1"/>
        <end position="66"/>
    </location>
</feature>
<dbReference type="Proteomes" id="UP001283341">
    <property type="component" value="Unassembled WGS sequence"/>
</dbReference>
<evidence type="ECO:0000313" key="3">
    <source>
        <dbReference type="Proteomes" id="UP001283341"/>
    </source>
</evidence>
<accession>A0AAE0IPP4</accession>